<keyword evidence="2" id="KW-0808">Transferase</keyword>
<name>A0A4Y4E056_GLUUR</name>
<organism evidence="2 3">
    <name type="scientific">Glutamicibacter uratoxydans</name>
    <name type="common">Arthrobacter uratoxydans</name>
    <dbReference type="NCBI Taxonomy" id="43667"/>
    <lineage>
        <taxon>Bacteria</taxon>
        <taxon>Bacillati</taxon>
        <taxon>Actinomycetota</taxon>
        <taxon>Actinomycetes</taxon>
        <taxon>Micrococcales</taxon>
        <taxon>Micrococcaceae</taxon>
        <taxon>Glutamicibacter</taxon>
    </lineage>
</organism>
<evidence type="ECO:0000313" key="3">
    <source>
        <dbReference type="Proteomes" id="UP000316612"/>
    </source>
</evidence>
<reference evidence="2 3" key="1">
    <citation type="submission" date="2019-06" db="EMBL/GenBank/DDBJ databases">
        <title>Whole genome shotgun sequence of Glutamicibacter uratoxydans NBRC 15515.</title>
        <authorList>
            <person name="Hosoyama A."/>
            <person name="Uohara A."/>
            <person name="Ohji S."/>
            <person name="Ichikawa N."/>
        </authorList>
    </citation>
    <scope>NUCLEOTIDE SEQUENCE [LARGE SCALE GENOMIC DNA]</scope>
    <source>
        <strain evidence="2 3">NBRC 15515</strain>
    </source>
</reference>
<dbReference type="PANTHER" id="PTHR43792">
    <property type="entry name" value="GNAT FAMILY, PUTATIVE (AFU_ORTHOLOGUE AFUA_3G00765)-RELATED-RELATED"/>
    <property type="match status" value="1"/>
</dbReference>
<dbReference type="Gene3D" id="3.40.630.30">
    <property type="match status" value="1"/>
</dbReference>
<dbReference type="RefSeq" id="WP_141367648.1">
    <property type="nucleotide sequence ID" value="NZ_BAAAJL010000010.1"/>
</dbReference>
<dbReference type="Pfam" id="PF13302">
    <property type="entry name" value="Acetyltransf_3"/>
    <property type="match status" value="1"/>
</dbReference>
<keyword evidence="3" id="KW-1185">Reference proteome</keyword>
<dbReference type="Proteomes" id="UP000316612">
    <property type="component" value="Unassembled WGS sequence"/>
</dbReference>
<gene>
    <name evidence="2" type="ORF">AUR04nite_35330</name>
</gene>
<dbReference type="AlphaFoldDB" id="A0A4Y4E056"/>
<proteinExistence type="predicted"/>
<dbReference type="InterPro" id="IPR000182">
    <property type="entry name" value="GNAT_dom"/>
</dbReference>
<dbReference type="EMBL" id="BJNY01000048">
    <property type="protein sequence ID" value="GED08001.1"/>
    <property type="molecule type" value="Genomic_DNA"/>
</dbReference>
<evidence type="ECO:0000313" key="2">
    <source>
        <dbReference type="EMBL" id="GED08001.1"/>
    </source>
</evidence>
<evidence type="ECO:0000259" key="1">
    <source>
        <dbReference type="PROSITE" id="PS51186"/>
    </source>
</evidence>
<sequence>MTWPELSEIPTLRSLLMPLSIQHAPIMVDVLSDPGLYEFIGGAAPTVDQLRARYQKQSTGHSPDGSQWWCNWVIAVGSEKRLIGYVQATVQRVGERMEADLAWMVQPADQGLGMATEAATAVVHWLRAHGVSSFAAYIHPENSASAAVAAKLGLRCTAEVLEGEFRWLLSY</sequence>
<dbReference type="PANTHER" id="PTHR43792:SF1">
    <property type="entry name" value="N-ACETYLTRANSFERASE DOMAIN-CONTAINING PROTEIN"/>
    <property type="match status" value="1"/>
</dbReference>
<accession>A0A4Y4E056</accession>
<comment type="caution">
    <text evidence="2">The sequence shown here is derived from an EMBL/GenBank/DDBJ whole genome shotgun (WGS) entry which is preliminary data.</text>
</comment>
<dbReference type="GO" id="GO:0016747">
    <property type="term" value="F:acyltransferase activity, transferring groups other than amino-acyl groups"/>
    <property type="evidence" value="ECO:0007669"/>
    <property type="project" value="InterPro"/>
</dbReference>
<dbReference type="InterPro" id="IPR051531">
    <property type="entry name" value="N-acetyltransferase"/>
</dbReference>
<protein>
    <submittedName>
        <fullName evidence="2">Acetyltransferase</fullName>
    </submittedName>
</protein>
<dbReference type="PROSITE" id="PS51186">
    <property type="entry name" value="GNAT"/>
    <property type="match status" value="1"/>
</dbReference>
<feature type="domain" description="N-acetyltransferase" evidence="1">
    <location>
        <begin position="34"/>
        <end position="171"/>
    </location>
</feature>
<dbReference type="OrthoDB" id="4403558at2"/>
<dbReference type="SUPFAM" id="SSF55729">
    <property type="entry name" value="Acyl-CoA N-acyltransferases (Nat)"/>
    <property type="match status" value="1"/>
</dbReference>
<dbReference type="InterPro" id="IPR016181">
    <property type="entry name" value="Acyl_CoA_acyltransferase"/>
</dbReference>